<protein>
    <submittedName>
        <fullName evidence="2">Uncharacterized protein</fullName>
    </submittedName>
</protein>
<feature type="compositionally biased region" description="Basic and acidic residues" evidence="1">
    <location>
        <begin position="60"/>
        <end position="72"/>
    </location>
</feature>
<proteinExistence type="predicted"/>
<gene>
    <name evidence="2" type="ORF">PQU93_17100</name>
</gene>
<dbReference type="Proteomes" id="UP001221566">
    <property type="component" value="Unassembled WGS sequence"/>
</dbReference>
<dbReference type="RefSeq" id="WP_272804090.1">
    <property type="nucleotide sequence ID" value="NZ_JAQQKY010000014.1"/>
</dbReference>
<name>A0ABT5I9B7_VOGIN</name>
<comment type="caution">
    <text evidence="2">The sequence shown here is derived from an EMBL/GenBank/DDBJ whole genome shotgun (WGS) entry which is preliminary data.</text>
</comment>
<evidence type="ECO:0000313" key="3">
    <source>
        <dbReference type="Proteomes" id="UP001221566"/>
    </source>
</evidence>
<sequence>MIGSISSYSTAQIGNAAAFKAASATDPISDATESSGTSGTQGGSQTISTLARQLAASASRAEERDKTLTRSELADKAKTALSQIQGDAYFANKAKHDSEVPKTSDPELLARAKQATEYVNSAARGGTSEKNPFAGLSREQLANIIYDDSGTYTVNERRAASYEADRQEEEWRVKVTTQAMAEYNSTGKLTNFFKSVLDHFKELPAIEQAQYPKDYASDLQSKIDLDFNYRTHQAEGRGKDPMSLIEMLFEQSPQQANELHQKSENTTKEVLIYSTAALKRAAAC</sequence>
<evidence type="ECO:0000256" key="1">
    <source>
        <dbReference type="SAM" id="MobiDB-lite"/>
    </source>
</evidence>
<reference evidence="2 3" key="1">
    <citation type="submission" date="2023-01" db="EMBL/GenBank/DDBJ databases">
        <title>Novel species of the genus Vogesella isolated from rivers.</title>
        <authorList>
            <person name="Lu H."/>
        </authorList>
    </citation>
    <scope>NUCLEOTIDE SEQUENCE [LARGE SCALE GENOMIC DNA]</scope>
    <source>
        <strain evidence="2 3">SH7W</strain>
    </source>
</reference>
<organism evidence="2 3">
    <name type="scientific">Vogesella indigofera</name>
    <name type="common">Pseudomonas indigofera</name>
    <dbReference type="NCBI Taxonomy" id="45465"/>
    <lineage>
        <taxon>Bacteria</taxon>
        <taxon>Pseudomonadati</taxon>
        <taxon>Pseudomonadota</taxon>
        <taxon>Betaproteobacteria</taxon>
        <taxon>Neisseriales</taxon>
        <taxon>Chromobacteriaceae</taxon>
        <taxon>Vogesella</taxon>
    </lineage>
</organism>
<accession>A0ABT5I9B7</accession>
<evidence type="ECO:0000313" key="2">
    <source>
        <dbReference type="EMBL" id="MDC7692485.1"/>
    </source>
</evidence>
<feature type="region of interest" description="Disordered" evidence="1">
    <location>
        <begin position="22"/>
        <end position="72"/>
    </location>
</feature>
<keyword evidence="3" id="KW-1185">Reference proteome</keyword>
<dbReference type="EMBL" id="JAQQKY010000014">
    <property type="protein sequence ID" value="MDC7692485.1"/>
    <property type="molecule type" value="Genomic_DNA"/>
</dbReference>
<feature type="compositionally biased region" description="Low complexity" evidence="1">
    <location>
        <begin position="34"/>
        <end position="59"/>
    </location>
</feature>